<keyword evidence="4" id="KW-0325">Glycoprotein</keyword>
<reference evidence="8 9" key="1">
    <citation type="submission" date="2021-06" db="EMBL/GenBank/DDBJ databases">
        <authorList>
            <person name="Palmer J.M."/>
        </authorList>
    </citation>
    <scope>NUCLEOTIDE SEQUENCE [LARGE SCALE GENOMIC DNA]</scope>
    <source>
        <strain evidence="8 9">CL_MEX2019</strain>
        <tissue evidence="8">Muscle</tissue>
    </source>
</reference>
<feature type="signal peptide" evidence="6">
    <location>
        <begin position="1"/>
        <end position="19"/>
    </location>
</feature>
<dbReference type="InterPro" id="IPR016201">
    <property type="entry name" value="PSI"/>
</dbReference>
<dbReference type="SUPFAM" id="SSF103575">
    <property type="entry name" value="Plexin repeat"/>
    <property type="match status" value="1"/>
</dbReference>
<keyword evidence="9" id="KW-1185">Reference proteome</keyword>
<dbReference type="PANTHER" id="PTHR11036">
    <property type="entry name" value="SEMAPHORIN"/>
    <property type="match status" value="1"/>
</dbReference>
<evidence type="ECO:0000256" key="4">
    <source>
        <dbReference type="ARBA" id="ARBA00023180"/>
    </source>
</evidence>
<keyword evidence="2" id="KW-0472">Membrane</keyword>
<dbReference type="Proteomes" id="UP001352852">
    <property type="component" value="Unassembled WGS sequence"/>
</dbReference>
<dbReference type="SMART" id="SM00423">
    <property type="entry name" value="PSI"/>
    <property type="match status" value="1"/>
</dbReference>
<dbReference type="InterPro" id="IPR036352">
    <property type="entry name" value="Semap_dom_sf"/>
</dbReference>
<organism evidence="8 9">
    <name type="scientific">Characodon lateralis</name>
    <dbReference type="NCBI Taxonomy" id="208331"/>
    <lineage>
        <taxon>Eukaryota</taxon>
        <taxon>Metazoa</taxon>
        <taxon>Chordata</taxon>
        <taxon>Craniata</taxon>
        <taxon>Vertebrata</taxon>
        <taxon>Euteleostomi</taxon>
        <taxon>Actinopterygii</taxon>
        <taxon>Neopterygii</taxon>
        <taxon>Teleostei</taxon>
        <taxon>Neoteleostei</taxon>
        <taxon>Acanthomorphata</taxon>
        <taxon>Ovalentaria</taxon>
        <taxon>Atherinomorphae</taxon>
        <taxon>Cyprinodontiformes</taxon>
        <taxon>Goodeidae</taxon>
        <taxon>Characodon</taxon>
    </lineage>
</organism>
<dbReference type="PROSITE" id="PS51004">
    <property type="entry name" value="SEMA"/>
    <property type="match status" value="1"/>
</dbReference>
<name>A0ABU7E5K1_9TELE</name>
<dbReference type="Gene3D" id="2.130.10.10">
    <property type="entry name" value="YVTN repeat-like/Quinoprotein amine dehydrogenase"/>
    <property type="match status" value="1"/>
</dbReference>
<evidence type="ECO:0000313" key="9">
    <source>
        <dbReference type="Proteomes" id="UP001352852"/>
    </source>
</evidence>
<keyword evidence="6" id="KW-0732">Signal</keyword>
<dbReference type="SMART" id="SM00630">
    <property type="entry name" value="Sema"/>
    <property type="match status" value="1"/>
</dbReference>
<dbReference type="Pfam" id="PF01437">
    <property type="entry name" value="PSI"/>
    <property type="match status" value="1"/>
</dbReference>
<protein>
    <recommendedName>
        <fullName evidence="7">Sema domain-containing protein</fullName>
    </recommendedName>
</protein>
<dbReference type="InterPro" id="IPR027231">
    <property type="entry name" value="Semaphorin"/>
</dbReference>
<dbReference type="InterPro" id="IPR001627">
    <property type="entry name" value="Semap_dom"/>
</dbReference>
<evidence type="ECO:0000256" key="2">
    <source>
        <dbReference type="ARBA" id="ARBA00023136"/>
    </source>
</evidence>
<feature type="domain" description="Sema" evidence="7">
    <location>
        <begin position="1"/>
        <end position="450"/>
    </location>
</feature>
<dbReference type="PANTHER" id="PTHR11036:SF144">
    <property type="entry name" value="SEMAPHORIN-7A-LIKE"/>
    <property type="match status" value="1"/>
</dbReference>
<comment type="caution">
    <text evidence="8">The sequence shown here is derived from an EMBL/GenBank/DDBJ whole genome shotgun (WGS) entry which is preliminary data.</text>
</comment>
<comment type="caution">
    <text evidence="5">Lacks conserved residue(s) required for the propagation of feature annotation.</text>
</comment>
<evidence type="ECO:0000256" key="5">
    <source>
        <dbReference type="PROSITE-ProRule" id="PRU00352"/>
    </source>
</evidence>
<gene>
    <name evidence="8" type="ORF">CHARACLAT_021116</name>
</gene>
<dbReference type="Gene3D" id="3.30.1680.10">
    <property type="entry name" value="ligand-binding face of the semaphorins, domain 2"/>
    <property type="match status" value="1"/>
</dbReference>
<dbReference type="SUPFAM" id="SSF101912">
    <property type="entry name" value="Sema domain"/>
    <property type="match status" value="1"/>
</dbReference>
<evidence type="ECO:0000256" key="6">
    <source>
        <dbReference type="SAM" id="SignalP"/>
    </source>
</evidence>
<evidence type="ECO:0000256" key="3">
    <source>
        <dbReference type="ARBA" id="ARBA00023157"/>
    </source>
</evidence>
<dbReference type="Pfam" id="PF01403">
    <property type="entry name" value="Sema"/>
    <property type="match status" value="1"/>
</dbReference>
<accession>A0ABU7E5K1</accession>
<evidence type="ECO:0000259" key="7">
    <source>
        <dbReference type="PROSITE" id="PS51004"/>
    </source>
</evidence>
<proteinExistence type="predicted"/>
<keyword evidence="3" id="KW-1015">Disulfide bond</keyword>
<dbReference type="InterPro" id="IPR002165">
    <property type="entry name" value="Plexin_repeat"/>
</dbReference>
<sequence length="517" mass="58875">MSPLLLLNLFFSCVCLTEAKSHIPRLVFTYKESAFKRFTLHEQNLLISLEGQQDVVISVKKNHLDFYNFTYTEKVPKEKKVVWKECPNNVCNITVVIQKKEGKLLFVCQTSSMRTECCEMDLSKESLTCVPTAKIDNVREFAIKEGEHSLLVETENSTDLYLTNSGAQEHVGIHKFGSKRVTPPIHNKEQYYVGLVLSRRKHDASQNKVYAFYKEKNKDTRLDSDMWLPYVSQVCMADAGGPKKKLQLIWTSLMNARLYCGHPDRKQHFSELVDVATVHSDHWQDTRVYALFRNEWGISAVCVYTIGDIDRIFTNSPFSGSNADDDVDKQRKRCVPDSTKVASDVLVKIEMVSEMKEWVLPEKKFGPVLFKHLNYTGIYVHAFRGSPHTVMFLSLSNSIIHKALHLENHSFVIAEYQPFEHSTPILSVILDPTFRKLYVNSKTELVQINVENCDKYGKTCQDCVLSRDPYCGWKSNKCTSDTSGTFHVVRGNLTICSEDQGSTLQLSAEGQLHAGPG</sequence>
<evidence type="ECO:0000256" key="1">
    <source>
        <dbReference type="ARBA" id="ARBA00004370"/>
    </source>
</evidence>
<feature type="chain" id="PRO_5047259927" description="Sema domain-containing protein" evidence="6">
    <location>
        <begin position="20"/>
        <end position="517"/>
    </location>
</feature>
<dbReference type="InterPro" id="IPR015943">
    <property type="entry name" value="WD40/YVTN_repeat-like_dom_sf"/>
</dbReference>
<comment type="subcellular location">
    <subcellularLocation>
        <location evidence="1">Membrane</location>
    </subcellularLocation>
</comment>
<evidence type="ECO:0000313" key="8">
    <source>
        <dbReference type="EMBL" id="MED6281400.1"/>
    </source>
</evidence>
<dbReference type="EMBL" id="JAHUTJ010043028">
    <property type="protein sequence ID" value="MED6281400.1"/>
    <property type="molecule type" value="Genomic_DNA"/>
</dbReference>